<feature type="domain" description="Amidase" evidence="1">
    <location>
        <begin position="2"/>
        <end position="404"/>
    </location>
</feature>
<gene>
    <name evidence="2" type="ORF">C474_14699</name>
</gene>
<proteinExistence type="predicted"/>
<dbReference type="InterPro" id="IPR036928">
    <property type="entry name" value="AS_sf"/>
</dbReference>
<protein>
    <submittedName>
        <fullName evidence="2">Amidase</fullName>
        <ecNumber evidence="2">3.5.1.4</ecNumber>
    </submittedName>
</protein>
<organism evidence="2 3">
    <name type="scientific">Halogeometricum pallidum JCM 14848</name>
    <dbReference type="NCBI Taxonomy" id="1227487"/>
    <lineage>
        <taxon>Archaea</taxon>
        <taxon>Methanobacteriati</taxon>
        <taxon>Methanobacteriota</taxon>
        <taxon>Stenosarchaea group</taxon>
        <taxon>Halobacteria</taxon>
        <taxon>Halobacteriales</taxon>
        <taxon>Haloferacaceae</taxon>
        <taxon>Halogeometricum</taxon>
    </lineage>
</organism>
<comment type="caution">
    <text evidence="2">The sequence shown here is derived from an EMBL/GenBank/DDBJ whole genome shotgun (WGS) entry which is preliminary data.</text>
</comment>
<sequence>MLAGYDVGLKDNVSLADIEMTFGSDVVSGYIPTIDATIVTRLLDAGGTITAKLNMENLAFSGSGEMSAYGGVLNPHDEEHLAGGSSSGSAAAVVSGDVDVSIGGDQAGSIRIPASWCGCVGHKPTHGLVPYTGILGLGRSFDHTGPLARNVADCARTLEAIAGKDPLDPRQGAVKTQSYTDAVDNDPAPEEFTIGVVKEGFGREESEEDVDKMVRTALDDFAEAGATVTEVSIPMHLDGLPIWNGIANEGTAATINGEGIGHFGNGYYDTDLMAAFAEARREHADEYPPTIKLVATVGEYLAEEYHSHYYAKAQNLSRDLSIAYDEVLADVDLLAMPTTPQTAHKRIENPTNLQIIERAVNQIHNTCPFDVTGHPAISLPAGTSNGLPVGLMFIGPHFDDAAVLQAAHAFEQHAE</sequence>
<evidence type="ECO:0000313" key="2">
    <source>
        <dbReference type="EMBL" id="ELZ28752.1"/>
    </source>
</evidence>
<keyword evidence="2" id="KW-0378">Hydrolase</keyword>
<dbReference type="Pfam" id="PF01425">
    <property type="entry name" value="Amidase"/>
    <property type="match status" value="1"/>
</dbReference>
<dbReference type="Proteomes" id="UP000011513">
    <property type="component" value="Unassembled WGS sequence"/>
</dbReference>
<dbReference type="GO" id="GO:0004040">
    <property type="term" value="F:amidase activity"/>
    <property type="evidence" value="ECO:0007669"/>
    <property type="project" value="UniProtKB-EC"/>
</dbReference>
<dbReference type="EC" id="3.5.1.4" evidence="2"/>
<keyword evidence="3" id="KW-1185">Reference proteome</keyword>
<dbReference type="PATRIC" id="fig|1227487.5.peg.2900"/>
<evidence type="ECO:0000259" key="1">
    <source>
        <dbReference type="Pfam" id="PF01425"/>
    </source>
</evidence>
<evidence type="ECO:0000313" key="3">
    <source>
        <dbReference type="Proteomes" id="UP000011513"/>
    </source>
</evidence>
<dbReference type="AlphaFoldDB" id="M0D229"/>
<dbReference type="SUPFAM" id="SSF75304">
    <property type="entry name" value="Amidase signature (AS) enzymes"/>
    <property type="match status" value="1"/>
</dbReference>
<dbReference type="InParanoid" id="M0D229"/>
<accession>M0D229</accession>
<reference evidence="2 3" key="1">
    <citation type="journal article" date="2014" name="PLoS Genet.">
        <title>Phylogenetically driven sequencing of extremely halophilic archaea reveals strategies for static and dynamic osmo-response.</title>
        <authorList>
            <person name="Becker E.A."/>
            <person name="Seitzer P.M."/>
            <person name="Tritt A."/>
            <person name="Larsen D."/>
            <person name="Krusor M."/>
            <person name="Yao A.I."/>
            <person name="Wu D."/>
            <person name="Madern D."/>
            <person name="Eisen J.A."/>
            <person name="Darling A.E."/>
            <person name="Facciotti M.T."/>
        </authorList>
    </citation>
    <scope>NUCLEOTIDE SEQUENCE [LARGE SCALE GENOMIC DNA]</scope>
    <source>
        <strain evidence="2 3">JCM 14848</strain>
    </source>
</reference>
<dbReference type="NCBIfam" id="NF005565">
    <property type="entry name" value="PRK07235.1"/>
    <property type="match status" value="1"/>
</dbReference>
<dbReference type="PANTHER" id="PTHR11895">
    <property type="entry name" value="TRANSAMIDASE"/>
    <property type="match status" value="1"/>
</dbReference>
<dbReference type="EMBL" id="AOIV01000036">
    <property type="protein sequence ID" value="ELZ28752.1"/>
    <property type="molecule type" value="Genomic_DNA"/>
</dbReference>
<name>M0D229_HALPD</name>
<dbReference type="InterPro" id="IPR023631">
    <property type="entry name" value="Amidase_dom"/>
</dbReference>
<dbReference type="InterPro" id="IPR000120">
    <property type="entry name" value="Amidase"/>
</dbReference>
<dbReference type="eggNOG" id="arCOG01717">
    <property type="taxonomic scope" value="Archaea"/>
</dbReference>
<dbReference type="PANTHER" id="PTHR11895:SF170">
    <property type="entry name" value="AMIDASE"/>
    <property type="match status" value="1"/>
</dbReference>
<dbReference type="Gene3D" id="3.90.1300.10">
    <property type="entry name" value="Amidase signature (AS) domain"/>
    <property type="match status" value="1"/>
</dbReference>